<name>A0A5M3TG78_LIMPL</name>
<dbReference type="EMBL" id="BIMW01000212">
    <property type="protein sequence ID" value="GCE96639.1"/>
    <property type="molecule type" value="Genomic_DNA"/>
</dbReference>
<reference evidence="2 3" key="1">
    <citation type="journal article" date="2019" name="J Genomics">
        <title>The Draft Genome of a Hydrogen-producing Cyanobacterium, Arthrospira platensis NIES-46.</title>
        <authorList>
            <person name="Suzuki S."/>
            <person name="Yamaguchi H."/>
            <person name="Kawachi M."/>
        </authorList>
    </citation>
    <scope>NUCLEOTIDE SEQUENCE [LARGE SCALE GENOMIC DNA]</scope>
    <source>
        <strain evidence="2 3">NIES-46</strain>
    </source>
</reference>
<gene>
    <name evidence="2" type="ORF">NIES46_47110</name>
</gene>
<feature type="compositionally biased region" description="Basic and acidic residues" evidence="1">
    <location>
        <begin position="63"/>
        <end position="78"/>
    </location>
</feature>
<dbReference type="GeneID" id="301685420"/>
<proteinExistence type="predicted"/>
<evidence type="ECO:0000256" key="1">
    <source>
        <dbReference type="SAM" id="MobiDB-lite"/>
    </source>
</evidence>
<organism evidence="2 3">
    <name type="scientific">Limnospira platensis NIES-46</name>
    <dbReference type="NCBI Taxonomy" id="1236695"/>
    <lineage>
        <taxon>Bacteria</taxon>
        <taxon>Bacillati</taxon>
        <taxon>Cyanobacteriota</taxon>
        <taxon>Cyanophyceae</taxon>
        <taxon>Oscillatoriophycideae</taxon>
        <taxon>Oscillatoriales</taxon>
        <taxon>Sirenicapillariaceae</taxon>
        <taxon>Limnospira</taxon>
    </lineage>
</organism>
<evidence type="ECO:0000313" key="2">
    <source>
        <dbReference type="EMBL" id="GCE96639.1"/>
    </source>
</evidence>
<protein>
    <recommendedName>
        <fullName evidence="4">Transposase</fullName>
    </recommendedName>
</protein>
<dbReference type="RefSeq" id="WP_014275463.1">
    <property type="nucleotide sequence ID" value="NZ_BIMW01000212.1"/>
</dbReference>
<accession>A0A5M3TG78</accession>
<evidence type="ECO:0008006" key="4">
    <source>
        <dbReference type="Google" id="ProtNLM"/>
    </source>
</evidence>
<comment type="caution">
    <text evidence="2">The sequence shown here is derived from an EMBL/GenBank/DDBJ whole genome shotgun (WGS) entry which is preliminary data.</text>
</comment>
<feature type="region of interest" description="Disordered" evidence="1">
    <location>
        <begin position="54"/>
        <end position="78"/>
    </location>
</feature>
<keyword evidence="3" id="KW-1185">Reference proteome</keyword>
<dbReference type="Proteomes" id="UP000326169">
    <property type="component" value="Unassembled WGS sequence"/>
</dbReference>
<evidence type="ECO:0000313" key="3">
    <source>
        <dbReference type="Proteomes" id="UP000326169"/>
    </source>
</evidence>
<sequence length="78" mass="9146">MTTEVLPELLRVGSDGVVIFLVWSLMKQNQKLITEVNSRDNELMKLIYKILSSEQRGTRSKRDRTIKPKPQESVRTWE</sequence>